<dbReference type="AlphaFoldDB" id="A0A7K0KGH6"/>
<dbReference type="InterPro" id="IPR027619">
    <property type="entry name" value="C-S_lyase_PatB-like"/>
</dbReference>
<evidence type="ECO:0000313" key="7">
    <source>
        <dbReference type="EMBL" id="MST85012.1"/>
    </source>
</evidence>
<reference evidence="7 8" key="1">
    <citation type="submission" date="2019-08" db="EMBL/GenBank/DDBJ databases">
        <title>In-depth cultivation of the pig gut microbiome towards novel bacterial diversity and tailored functional studies.</title>
        <authorList>
            <person name="Wylensek D."/>
            <person name="Hitch T.C.A."/>
            <person name="Clavel T."/>
        </authorList>
    </citation>
    <scope>NUCLEOTIDE SEQUENCE [LARGE SCALE GENOMIC DNA]</scope>
    <source>
        <strain evidence="7 8">LKV-178-WT-2A</strain>
    </source>
</reference>
<keyword evidence="8" id="KW-1185">Reference proteome</keyword>
<dbReference type="InterPro" id="IPR004839">
    <property type="entry name" value="Aminotransferase_I/II_large"/>
</dbReference>
<evidence type="ECO:0000313" key="8">
    <source>
        <dbReference type="Proteomes" id="UP000438914"/>
    </source>
</evidence>
<dbReference type="PANTHER" id="PTHR43525">
    <property type="entry name" value="PROTEIN MALY"/>
    <property type="match status" value="1"/>
</dbReference>
<dbReference type="Gene3D" id="3.90.1150.10">
    <property type="entry name" value="Aspartate Aminotransferase, domain 1"/>
    <property type="match status" value="1"/>
</dbReference>
<evidence type="ECO:0000256" key="4">
    <source>
        <dbReference type="ARBA" id="ARBA00023239"/>
    </source>
</evidence>
<dbReference type="Pfam" id="PF00155">
    <property type="entry name" value="Aminotran_1_2"/>
    <property type="match status" value="1"/>
</dbReference>
<dbReference type="InterPro" id="IPR015424">
    <property type="entry name" value="PyrdxlP-dep_Trfase"/>
</dbReference>
<comment type="cofactor">
    <cofactor evidence="1">
        <name>pyridoxal 5'-phosphate</name>
        <dbReference type="ChEBI" id="CHEBI:597326"/>
    </cofactor>
</comment>
<name>A0A7K0KGH6_9BACT</name>
<evidence type="ECO:0000259" key="6">
    <source>
        <dbReference type="Pfam" id="PF00155"/>
    </source>
</evidence>
<dbReference type="InterPro" id="IPR051798">
    <property type="entry name" value="Class-II_PLP-Dep_Aminotrans"/>
</dbReference>
<evidence type="ECO:0000256" key="1">
    <source>
        <dbReference type="ARBA" id="ARBA00001933"/>
    </source>
</evidence>
<proteinExistence type="inferred from homology"/>
<keyword evidence="4" id="KW-0456">Lyase</keyword>
<dbReference type="Gene3D" id="3.40.640.10">
    <property type="entry name" value="Type I PLP-dependent aspartate aminotransferase-like (Major domain)"/>
    <property type="match status" value="1"/>
</dbReference>
<dbReference type="InterPro" id="IPR015422">
    <property type="entry name" value="PyrdxlP-dep_Trfase_small"/>
</dbReference>
<dbReference type="EMBL" id="VUNG01000026">
    <property type="protein sequence ID" value="MST85012.1"/>
    <property type="molecule type" value="Genomic_DNA"/>
</dbReference>
<dbReference type="GO" id="GO:0047804">
    <property type="term" value="F:cysteine-S-conjugate beta-lyase activity"/>
    <property type="evidence" value="ECO:0007669"/>
    <property type="project" value="UniProtKB-EC"/>
</dbReference>
<dbReference type="EC" id="4.4.1.13" evidence="2"/>
<feature type="domain" description="Aminotransferase class I/classII large" evidence="6">
    <location>
        <begin position="26"/>
        <end position="377"/>
    </location>
</feature>
<comment type="similarity">
    <text evidence="5">Belongs to the class-II pyridoxal-phosphate-dependent aminotransferase family. MalY/PatB cystathionine beta-lyase subfamily.</text>
</comment>
<protein>
    <recommendedName>
        <fullName evidence="2">cysteine-S-conjugate beta-lyase</fullName>
        <ecNumber evidence="2">4.4.1.13</ecNumber>
    </recommendedName>
</protein>
<dbReference type="InterPro" id="IPR015421">
    <property type="entry name" value="PyrdxlP-dep_Trfase_major"/>
</dbReference>
<evidence type="ECO:0000256" key="5">
    <source>
        <dbReference type="ARBA" id="ARBA00037974"/>
    </source>
</evidence>
<keyword evidence="7" id="KW-0808">Transferase</keyword>
<dbReference type="CDD" id="cd00609">
    <property type="entry name" value="AAT_like"/>
    <property type="match status" value="1"/>
</dbReference>
<keyword evidence="3" id="KW-0663">Pyridoxal phosphate</keyword>
<evidence type="ECO:0000256" key="3">
    <source>
        <dbReference type="ARBA" id="ARBA00022898"/>
    </source>
</evidence>
<dbReference type="NCBIfam" id="TIGR04350">
    <property type="entry name" value="C_S_lyase_PatB"/>
    <property type="match status" value="1"/>
</dbReference>
<dbReference type="GO" id="GO:0008483">
    <property type="term" value="F:transaminase activity"/>
    <property type="evidence" value="ECO:0007669"/>
    <property type="project" value="UniProtKB-KW"/>
</dbReference>
<dbReference type="SUPFAM" id="SSF53383">
    <property type="entry name" value="PLP-dependent transferases"/>
    <property type="match status" value="1"/>
</dbReference>
<dbReference type="GO" id="GO:0030170">
    <property type="term" value="F:pyridoxal phosphate binding"/>
    <property type="evidence" value="ECO:0007669"/>
    <property type="project" value="InterPro"/>
</dbReference>
<evidence type="ECO:0000256" key="2">
    <source>
        <dbReference type="ARBA" id="ARBA00012224"/>
    </source>
</evidence>
<organism evidence="7 8">
    <name type="scientific">Hallella mizrahii</name>
    <dbReference type="NCBI Taxonomy" id="2606637"/>
    <lineage>
        <taxon>Bacteria</taxon>
        <taxon>Pseudomonadati</taxon>
        <taxon>Bacteroidota</taxon>
        <taxon>Bacteroidia</taxon>
        <taxon>Bacteroidales</taxon>
        <taxon>Prevotellaceae</taxon>
        <taxon>Hallella</taxon>
    </lineage>
</organism>
<dbReference type="Proteomes" id="UP000438914">
    <property type="component" value="Unassembled WGS sequence"/>
</dbReference>
<keyword evidence="7" id="KW-0032">Aminotransferase</keyword>
<dbReference type="PANTHER" id="PTHR43525:SF1">
    <property type="entry name" value="PROTEIN MALY"/>
    <property type="match status" value="1"/>
</dbReference>
<gene>
    <name evidence="7" type="ORF">FYJ73_10110</name>
</gene>
<accession>A0A7K0KGH6</accession>
<dbReference type="RefSeq" id="WP_154534600.1">
    <property type="nucleotide sequence ID" value="NZ_VUNG01000026.1"/>
</dbReference>
<comment type="caution">
    <text evidence="7">The sequence shown here is derived from an EMBL/GenBank/DDBJ whole genome shotgun (WGS) entry which is preliminary data.</text>
</comment>
<sequence>MKYDFDKVVPRRGTNSYKWDLVKQDDVIPLWVADMDFAVAPPIQEALRKRMEHPVFGYTLVPDSYYEAVINWFGRRHNWHIEKDWILYTSGVVPAVSCAIKAFTLPGEKVLLQTPAYNCFFSSIRNQGCEVLENELVREGDTYRINFEDFERKCADEKTTVFLLCNPHNPCGRVWTKEELQRMADICRKHHVRVISDEIHCEIIMPGYHFTPFALVDQDNSVTLNSPSKNFNIAGLQIANVICKNDEWRRRIDRVINIYEVCDVNPFGVIALQAAYNECGDWIDEMNQYVWDNYQYLKRFVLDELPQVQVIRMEGTYLAWLDIMCYELSSDEATQQLLHDGRVFVSSGTLYGKKAGEGYLRLNLACPRETLKQGLVRLGRVLGQYASDDHEYGCPM</sequence>